<keyword evidence="3" id="KW-1185">Reference proteome</keyword>
<dbReference type="Gene3D" id="3.40.630.30">
    <property type="match status" value="1"/>
</dbReference>
<feature type="domain" description="N-acetyltransferase" evidence="1">
    <location>
        <begin position="7"/>
        <end position="153"/>
    </location>
</feature>
<comment type="caution">
    <text evidence="2">The sequence shown here is derived from an EMBL/GenBank/DDBJ whole genome shotgun (WGS) entry which is preliminary data.</text>
</comment>
<gene>
    <name evidence="2" type="ORF">CS022_13370</name>
</gene>
<dbReference type="RefSeq" id="WP_129122684.1">
    <property type="nucleotide sequence ID" value="NZ_PEIB01000015.1"/>
</dbReference>
<organism evidence="2 3">
    <name type="scientific">Veronia nyctiphanis</name>
    <dbReference type="NCBI Taxonomy" id="1278244"/>
    <lineage>
        <taxon>Bacteria</taxon>
        <taxon>Pseudomonadati</taxon>
        <taxon>Pseudomonadota</taxon>
        <taxon>Gammaproteobacteria</taxon>
        <taxon>Vibrionales</taxon>
        <taxon>Vibrionaceae</taxon>
        <taxon>Veronia</taxon>
    </lineage>
</organism>
<dbReference type="CDD" id="cd04301">
    <property type="entry name" value="NAT_SF"/>
    <property type="match status" value="1"/>
</dbReference>
<evidence type="ECO:0000313" key="2">
    <source>
        <dbReference type="EMBL" id="RXJ72839.1"/>
    </source>
</evidence>
<dbReference type="AlphaFoldDB" id="A0A4Q0YUK6"/>
<dbReference type="PROSITE" id="PS51186">
    <property type="entry name" value="GNAT"/>
    <property type="match status" value="1"/>
</dbReference>
<dbReference type="EMBL" id="PEIB01000015">
    <property type="protein sequence ID" value="RXJ72839.1"/>
    <property type="molecule type" value="Genomic_DNA"/>
</dbReference>
<dbReference type="Proteomes" id="UP000290287">
    <property type="component" value="Unassembled WGS sequence"/>
</dbReference>
<reference evidence="2 3" key="1">
    <citation type="submission" date="2017-10" db="EMBL/GenBank/DDBJ databases">
        <title>Nyctiphanis sp. nov., isolated from the stomach of the euphausiid Nyctiphanes simplex (Hansen, 1911) in the Gulf of California.</title>
        <authorList>
            <person name="Gomez-Gil B."/>
            <person name="Aguilar-Mendez M."/>
            <person name="Lopez-Cortes A."/>
            <person name="Gomez-Gutierrez J."/>
            <person name="Roque A."/>
            <person name="Lang E."/>
            <person name="Gonzalez-Castillo A."/>
        </authorList>
    </citation>
    <scope>NUCLEOTIDE SEQUENCE [LARGE SCALE GENOMIC DNA]</scope>
    <source>
        <strain evidence="2 3">CAIM 600</strain>
    </source>
</reference>
<proteinExistence type="predicted"/>
<accession>A0A4Q0YUK6</accession>
<protein>
    <recommendedName>
        <fullName evidence="1">N-acetyltransferase domain-containing protein</fullName>
    </recommendedName>
</protein>
<dbReference type="Pfam" id="PF00583">
    <property type="entry name" value="Acetyltransf_1"/>
    <property type="match status" value="1"/>
</dbReference>
<evidence type="ECO:0000313" key="3">
    <source>
        <dbReference type="Proteomes" id="UP000290287"/>
    </source>
</evidence>
<dbReference type="SUPFAM" id="SSF55729">
    <property type="entry name" value="Acyl-CoA N-acyltransferases (Nat)"/>
    <property type="match status" value="1"/>
</dbReference>
<dbReference type="InterPro" id="IPR000182">
    <property type="entry name" value="GNAT_dom"/>
</dbReference>
<name>A0A4Q0YUK6_9GAMM</name>
<dbReference type="GO" id="GO:0016747">
    <property type="term" value="F:acyltransferase activity, transferring groups other than amino-acyl groups"/>
    <property type="evidence" value="ECO:0007669"/>
    <property type="project" value="InterPro"/>
</dbReference>
<sequence>MTDKTNTLINDVASLDSINMTPIIAAAGGVYDIKRRINALTQEIENGSHIETTYVNGALIGYIQCSSRDNSSAYINSLQIHPQHRKGAVLRKLFRNLVKQLNERQVNSLTSRVHQNNEASIRLHRRLGFSESPPDECFIAFTLNNTDFKARADRYIR</sequence>
<dbReference type="OrthoDB" id="5459937at2"/>
<dbReference type="InterPro" id="IPR016181">
    <property type="entry name" value="Acyl_CoA_acyltransferase"/>
</dbReference>
<evidence type="ECO:0000259" key="1">
    <source>
        <dbReference type="PROSITE" id="PS51186"/>
    </source>
</evidence>